<evidence type="ECO:0000256" key="1">
    <source>
        <dbReference type="ARBA" id="ARBA00010088"/>
    </source>
</evidence>
<protein>
    <recommendedName>
        <fullName evidence="5">Epoxide hydrolase</fullName>
    </recommendedName>
</protein>
<dbReference type="AlphaFoldDB" id="A0AAV8WF72"/>
<comment type="similarity">
    <text evidence="1">Belongs to the peptidase S33 family.</text>
</comment>
<dbReference type="PANTHER" id="PTHR21661">
    <property type="entry name" value="EPOXIDE HYDROLASE 1-RELATED"/>
    <property type="match status" value="1"/>
</dbReference>
<comment type="caution">
    <text evidence="3">The sequence shown here is derived from an EMBL/GenBank/DDBJ whole genome shotgun (WGS) entry which is preliminary data.</text>
</comment>
<name>A0AAV8WF72_9CUCU</name>
<evidence type="ECO:0000313" key="3">
    <source>
        <dbReference type="EMBL" id="KAJ8925184.1"/>
    </source>
</evidence>
<dbReference type="GO" id="GO:0097176">
    <property type="term" value="P:epoxide metabolic process"/>
    <property type="evidence" value="ECO:0007669"/>
    <property type="project" value="TreeGrafter"/>
</dbReference>
<dbReference type="PRINTS" id="PR00412">
    <property type="entry name" value="EPOXHYDRLASE"/>
</dbReference>
<evidence type="ECO:0000313" key="4">
    <source>
        <dbReference type="Proteomes" id="UP001159042"/>
    </source>
</evidence>
<keyword evidence="2" id="KW-0378">Hydrolase</keyword>
<keyword evidence="4" id="KW-1185">Reference proteome</keyword>
<evidence type="ECO:0000256" key="2">
    <source>
        <dbReference type="ARBA" id="ARBA00022801"/>
    </source>
</evidence>
<evidence type="ECO:0008006" key="5">
    <source>
        <dbReference type="Google" id="ProtNLM"/>
    </source>
</evidence>
<organism evidence="3 4">
    <name type="scientific">Exocentrus adspersus</name>
    <dbReference type="NCBI Taxonomy" id="1586481"/>
    <lineage>
        <taxon>Eukaryota</taxon>
        <taxon>Metazoa</taxon>
        <taxon>Ecdysozoa</taxon>
        <taxon>Arthropoda</taxon>
        <taxon>Hexapoda</taxon>
        <taxon>Insecta</taxon>
        <taxon>Pterygota</taxon>
        <taxon>Neoptera</taxon>
        <taxon>Endopterygota</taxon>
        <taxon>Coleoptera</taxon>
        <taxon>Polyphaga</taxon>
        <taxon>Cucujiformia</taxon>
        <taxon>Chrysomeloidea</taxon>
        <taxon>Cerambycidae</taxon>
        <taxon>Lamiinae</taxon>
        <taxon>Acanthocinini</taxon>
        <taxon>Exocentrus</taxon>
    </lineage>
</organism>
<accession>A0AAV8WF72</accession>
<dbReference type="EMBL" id="JANEYG010000002">
    <property type="protein sequence ID" value="KAJ8925184.1"/>
    <property type="molecule type" value="Genomic_DNA"/>
</dbReference>
<dbReference type="GO" id="GO:0004301">
    <property type="term" value="F:epoxide hydrolase activity"/>
    <property type="evidence" value="ECO:0007669"/>
    <property type="project" value="TreeGrafter"/>
</dbReference>
<dbReference type="Gene3D" id="3.40.50.1820">
    <property type="entry name" value="alpha/beta hydrolase"/>
    <property type="match status" value="1"/>
</dbReference>
<proteinExistence type="inferred from homology"/>
<dbReference type="InterPro" id="IPR029058">
    <property type="entry name" value="AB_hydrolase_fold"/>
</dbReference>
<dbReference type="Proteomes" id="UP001159042">
    <property type="component" value="Unassembled WGS sequence"/>
</dbReference>
<dbReference type="SUPFAM" id="SSF53474">
    <property type="entry name" value="alpha/beta-Hydrolases"/>
    <property type="match status" value="1"/>
</dbReference>
<dbReference type="InterPro" id="IPR000639">
    <property type="entry name" value="Epox_hydrolase-like"/>
</dbReference>
<gene>
    <name evidence="3" type="ORF">NQ315_001369</name>
</gene>
<sequence>MQRIGYTRYYIQGGDWGAIIVGHMATLFPEHVIGMHSNMCQVMSPLSNLKTFIGAFFPSLVVSKEHRHKMYPLKEKFMFKLLETGYMHLQATKPDTVGVALQDSPVGLAAYILEKFITWTNPAWKDLDDGGLTKKIYPYQPAGQRDDLLGIQVYNDFDEIVFRNLQVPVTVPAGCAKFSYELNYQPDTILKEKYVQLVHSADYEGGHFAAFENPGVLAEDIYVFVEKAERAIKAESESL</sequence>
<dbReference type="PANTHER" id="PTHR21661:SF35">
    <property type="entry name" value="EPOXIDE HYDROLASE"/>
    <property type="match status" value="1"/>
</dbReference>
<reference evidence="3 4" key="1">
    <citation type="journal article" date="2023" name="Insect Mol. Biol.">
        <title>Genome sequencing provides insights into the evolution of gene families encoding plant cell wall-degrading enzymes in longhorned beetles.</title>
        <authorList>
            <person name="Shin N.R."/>
            <person name="Okamura Y."/>
            <person name="Kirsch R."/>
            <person name="Pauchet Y."/>
        </authorList>
    </citation>
    <scope>NUCLEOTIDE SEQUENCE [LARGE SCALE GENOMIC DNA]</scope>
    <source>
        <strain evidence="3">EAD_L_NR</strain>
    </source>
</reference>